<dbReference type="GeneID" id="80911614"/>
<evidence type="ECO:0000313" key="2">
    <source>
        <dbReference type="EMBL" id="KAJ4349469.1"/>
    </source>
</evidence>
<dbReference type="EMBL" id="JAPEUX010000006">
    <property type="protein sequence ID" value="KAJ4349469.1"/>
    <property type="molecule type" value="Genomic_DNA"/>
</dbReference>
<feature type="region of interest" description="Disordered" evidence="1">
    <location>
        <begin position="148"/>
        <end position="175"/>
    </location>
</feature>
<feature type="region of interest" description="Disordered" evidence="1">
    <location>
        <begin position="348"/>
        <end position="380"/>
    </location>
</feature>
<dbReference type="OrthoDB" id="5364171at2759"/>
<name>A0A9W8XGX4_9PLEO</name>
<dbReference type="RefSeq" id="XP_056068399.1">
    <property type="nucleotide sequence ID" value="XM_056216843.1"/>
</dbReference>
<dbReference type="Proteomes" id="UP001140513">
    <property type="component" value="Unassembled WGS sequence"/>
</dbReference>
<dbReference type="AlphaFoldDB" id="A0A9W8XGX4"/>
<evidence type="ECO:0000313" key="3">
    <source>
        <dbReference type="Proteomes" id="UP001140513"/>
    </source>
</evidence>
<keyword evidence="3" id="KW-1185">Reference proteome</keyword>
<reference evidence="2" key="1">
    <citation type="submission" date="2022-10" db="EMBL/GenBank/DDBJ databases">
        <title>Tapping the CABI collections for fungal endophytes: first genome assemblies for Collariella, Neodidymelliopsis, Ascochyta clinopodiicola, Didymella pomorum, Didymosphaeria variabile, Neocosmospora piperis and Neocucurbitaria cava.</title>
        <authorList>
            <person name="Hill R."/>
        </authorList>
    </citation>
    <scope>NUCLEOTIDE SEQUENCE</scope>
    <source>
        <strain evidence="2">IMI 356815</strain>
    </source>
</reference>
<sequence length="380" mass="41698">MSDFQSLLDASTPLNGQGLPRKKPSISLAAGLMMTSDSPRSYSIPDTPALARPASAGRPWSENLFYAYAQKSDYAQSAPFILTFASALIAEQWWSLVQREYPDSTRPGPQLFILKGDDMQEQIQDNPRFYDLRNSWFYTPSDGATAPIPLQDYRGNPVTAPAPPQEKEERTDTGGFDLKGLEATLEKMTTMITENTNSIRALSVAQSTGLQTMQEINESTSTQIKALADNQAALQAIVDQNASHYIALSNSTFNTQSTMQNVLQSNAKQIESLAEGQKKLVATCTDMMHSVEKVGVAMKEVGSDSASNASVMRETEKSLGTIVNRIQPPPRKLNRRVKGVWYEYDDGSDGTARLSVPMSPRKNVTMLDTPPKSPLSVRST</sequence>
<protein>
    <submittedName>
        <fullName evidence="2">Uncharacterized protein</fullName>
    </submittedName>
</protein>
<proteinExistence type="predicted"/>
<organism evidence="2 3">
    <name type="scientific">Didymosphaeria variabile</name>
    <dbReference type="NCBI Taxonomy" id="1932322"/>
    <lineage>
        <taxon>Eukaryota</taxon>
        <taxon>Fungi</taxon>
        <taxon>Dikarya</taxon>
        <taxon>Ascomycota</taxon>
        <taxon>Pezizomycotina</taxon>
        <taxon>Dothideomycetes</taxon>
        <taxon>Pleosporomycetidae</taxon>
        <taxon>Pleosporales</taxon>
        <taxon>Massarineae</taxon>
        <taxon>Didymosphaeriaceae</taxon>
        <taxon>Didymosphaeria</taxon>
    </lineage>
</organism>
<comment type="caution">
    <text evidence="2">The sequence shown here is derived from an EMBL/GenBank/DDBJ whole genome shotgun (WGS) entry which is preliminary data.</text>
</comment>
<accession>A0A9W8XGX4</accession>
<gene>
    <name evidence="2" type="ORF">N0V89_008084</name>
</gene>
<evidence type="ECO:0000256" key="1">
    <source>
        <dbReference type="SAM" id="MobiDB-lite"/>
    </source>
</evidence>